<dbReference type="EMBL" id="JBHSHC010000051">
    <property type="protein sequence ID" value="MFC4767221.1"/>
    <property type="molecule type" value="Genomic_DNA"/>
</dbReference>
<reference evidence="2" key="1">
    <citation type="journal article" date="2019" name="Int. J. Syst. Evol. Microbiol.">
        <title>The Global Catalogue of Microorganisms (GCM) 10K type strain sequencing project: providing services to taxonomists for standard genome sequencing and annotation.</title>
        <authorList>
            <consortium name="The Broad Institute Genomics Platform"/>
            <consortium name="The Broad Institute Genome Sequencing Center for Infectious Disease"/>
            <person name="Wu L."/>
            <person name="Ma J."/>
        </authorList>
    </citation>
    <scope>NUCLEOTIDE SEQUENCE [LARGE SCALE GENOMIC DNA]</scope>
    <source>
        <strain evidence="2">WYCCWR 12678</strain>
    </source>
</reference>
<accession>A0ABV9PY66</accession>
<sequence length="135" mass="15631">MTIIKTCLCRRRSSTFYNSGTVHIDVQSQREKIKAFVFADKHNKEFQPGLEIADLVCLPLNRVRRGLYDVSPRHVEYGQENKIFKAIKGKIYTPTGIEDMRNWGFKKVPIVKRTRPWVDLPDTPAVNDTETPPKE</sequence>
<evidence type="ECO:0000313" key="1">
    <source>
        <dbReference type="EMBL" id="MFC4767221.1"/>
    </source>
</evidence>
<dbReference type="Proteomes" id="UP001596002">
    <property type="component" value="Unassembled WGS sequence"/>
</dbReference>
<keyword evidence="2" id="KW-1185">Reference proteome</keyword>
<protein>
    <submittedName>
        <fullName evidence="1">Uncharacterized protein</fullName>
    </submittedName>
</protein>
<name>A0ABV9PY66_9BACL</name>
<organism evidence="1 2">
    <name type="scientific">Effusibacillus consociatus</name>
    <dbReference type="NCBI Taxonomy" id="1117041"/>
    <lineage>
        <taxon>Bacteria</taxon>
        <taxon>Bacillati</taxon>
        <taxon>Bacillota</taxon>
        <taxon>Bacilli</taxon>
        <taxon>Bacillales</taxon>
        <taxon>Alicyclobacillaceae</taxon>
        <taxon>Effusibacillus</taxon>
    </lineage>
</organism>
<gene>
    <name evidence="1" type="ORF">ACFO8Q_07580</name>
</gene>
<proteinExistence type="predicted"/>
<comment type="caution">
    <text evidence="1">The sequence shown here is derived from an EMBL/GenBank/DDBJ whole genome shotgun (WGS) entry which is preliminary data.</text>
</comment>
<evidence type="ECO:0000313" key="2">
    <source>
        <dbReference type="Proteomes" id="UP001596002"/>
    </source>
</evidence>